<reference evidence="3" key="1">
    <citation type="submission" date="2018-02" db="EMBL/GenBank/DDBJ databases">
        <authorList>
            <person name="Hausmann B."/>
        </authorList>
    </citation>
    <scope>NUCLEOTIDE SEQUENCE [LARGE SCALE GENOMIC DNA]</scope>
    <source>
        <strain evidence="3">Peat soil MAG SbA5</strain>
    </source>
</reference>
<dbReference type="InterPro" id="IPR014710">
    <property type="entry name" value="RmlC-like_jellyroll"/>
</dbReference>
<accession>A0A2N9L251</accession>
<dbReference type="EMBL" id="OKRB01000002">
    <property type="protein sequence ID" value="SPE17407.1"/>
    <property type="molecule type" value="Genomic_DNA"/>
</dbReference>
<dbReference type="InterPro" id="IPR053146">
    <property type="entry name" value="QDO-like"/>
</dbReference>
<sequence length="187" mass="19514">MTPQTVEVLDHSPVGAKLNDAQLRATANAAQRGLVRHVPAGTGPAYWGPGELMTFLITGKETGGAFFLAEISVPPGGGPPPHIHTREDESFQIIEGSLTVQVGGDKITASAGDFVYLPRGIAHGFRNSGDGYAKALVLTTPAGLEGFFAEVFEPAADHATPPPVSRELIARAQVAAPRYGLELLPPA</sequence>
<dbReference type="AlphaFoldDB" id="A0A2N9L251"/>
<organism evidence="2 3">
    <name type="scientific">Candidatus Sulfuritelmatomonas gaucii</name>
    <dbReference type="NCBI Taxonomy" id="2043161"/>
    <lineage>
        <taxon>Bacteria</taxon>
        <taxon>Pseudomonadati</taxon>
        <taxon>Acidobacteriota</taxon>
        <taxon>Terriglobia</taxon>
        <taxon>Terriglobales</taxon>
        <taxon>Acidobacteriaceae</taxon>
        <taxon>Candidatus Sulfuritelmatomonas</taxon>
    </lineage>
</organism>
<dbReference type="CDD" id="cd02215">
    <property type="entry name" value="cupin_QDO_N_C"/>
    <property type="match status" value="1"/>
</dbReference>
<dbReference type="InterPro" id="IPR006045">
    <property type="entry name" value="Cupin_1"/>
</dbReference>
<dbReference type="Gene3D" id="2.60.120.10">
    <property type="entry name" value="Jelly Rolls"/>
    <property type="match status" value="1"/>
</dbReference>
<dbReference type="SUPFAM" id="SSF51182">
    <property type="entry name" value="RmlC-like cupins"/>
    <property type="match status" value="1"/>
</dbReference>
<gene>
    <name evidence="2" type="ORF">SBA5_100004</name>
</gene>
<name>A0A2N9L251_9BACT</name>
<evidence type="ECO:0000313" key="3">
    <source>
        <dbReference type="Proteomes" id="UP000239735"/>
    </source>
</evidence>
<dbReference type="Pfam" id="PF07883">
    <property type="entry name" value="Cupin_2"/>
    <property type="match status" value="1"/>
</dbReference>
<dbReference type="SMART" id="SM00835">
    <property type="entry name" value="Cupin_1"/>
    <property type="match status" value="1"/>
</dbReference>
<dbReference type="InterPro" id="IPR013096">
    <property type="entry name" value="Cupin_2"/>
</dbReference>
<dbReference type="OrthoDB" id="9794183at2"/>
<evidence type="ECO:0000313" key="2">
    <source>
        <dbReference type="EMBL" id="SPE17407.1"/>
    </source>
</evidence>
<dbReference type="Proteomes" id="UP000239735">
    <property type="component" value="Unassembled WGS sequence"/>
</dbReference>
<dbReference type="PANTHER" id="PTHR36440:SF1">
    <property type="entry name" value="PUTATIVE (AFU_ORTHOLOGUE AFUA_8G07350)-RELATED"/>
    <property type="match status" value="1"/>
</dbReference>
<feature type="domain" description="Cupin type-1" evidence="1">
    <location>
        <begin position="38"/>
        <end position="170"/>
    </location>
</feature>
<protein>
    <submittedName>
        <fullName evidence="2">Cupin 2, conserved barrel</fullName>
    </submittedName>
</protein>
<evidence type="ECO:0000259" key="1">
    <source>
        <dbReference type="SMART" id="SM00835"/>
    </source>
</evidence>
<dbReference type="PANTHER" id="PTHR36440">
    <property type="entry name" value="PUTATIVE (AFU_ORTHOLOGUE AFUA_8G07350)-RELATED"/>
    <property type="match status" value="1"/>
</dbReference>
<proteinExistence type="predicted"/>
<dbReference type="InterPro" id="IPR011051">
    <property type="entry name" value="RmlC_Cupin_sf"/>
</dbReference>